<evidence type="ECO:0000256" key="2">
    <source>
        <dbReference type="ARBA" id="ARBA00022490"/>
    </source>
</evidence>
<evidence type="ECO:0000256" key="13">
    <source>
        <dbReference type="ARBA" id="ARBA00042156"/>
    </source>
</evidence>
<evidence type="ECO:0000256" key="10">
    <source>
        <dbReference type="ARBA" id="ARBA00023204"/>
    </source>
</evidence>
<name>A0ABR4XQF2_9LACO</name>
<evidence type="ECO:0000256" key="3">
    <source>
        <dbReference type="ARBA" id="ARBA00022737"/>
    </source>
</evidence>
<keyword evidence="16" id="KW-1185">Reference proteome</keyword>
<dbReference type="InterPro" id="IPR027417">
    <property type="entry name" value="P-loop_NTPase"/>
</dbReference>
<feature type="non-terminal residue" evidence="15">
    <location>
        <position position="1"/>
    </location>
</feature>
<dbReference type="PROSITE" id="PS00211">
    <property type="entry name" value="ABC_TRANSPORTER_1"/>
    <property type="match status" value="1"/>
</dbReference>
<keyword evidence="10" id="KW-0234">DNA repair</keyword>
<comment type="caution">
    <text evidence="15">The sequence shown here is derived from an EMBL/GenBank/DDBJ whole genome shotgun (WGS) entry which is preliminary data.</text>
</comment>
<keyword evidence="9" id="KW-0238">DNA-binding</keyword>
<dbReference type="EMBL" id="AXCV01000247">
    <property type="protein sequence ID" value="KGO31690.1"/>
    <property type="molecule type" value="Genomic_DNA"/>
</dbReference>
<evidence type="ECO:0000256" key="6">
    <source>
        <dbReference type="ARBA" id="ARBA00022769"/>
    </source>
</evidence>
<keyword evidence="6" id="KW-0228">DNA excision</keyword>
<gene>
    <name evidence="15" type="ORF">Q757_05635</name>
</gene>
<evidence type="ECO:0000259" key="14">
    <source>
        <dbReference type="PROSITE" id="PS50893"/>
    </source>
</evidence>
<evidence type="ECO:0000256" key="1">
    <source>
        <dbReference type="ARBA" id="ARBA00004496"/>
    </source>
</evidence>
<dbReference type="Gene3D" id="3.40.50.300">
    <property type="entry name" value="P-loop containing nucleotide triphosphate hydrolases"/>
    <property type="match status" value="1"/>
</dbReference>
<sequence>KTMTVISGVAGSGKSSLVADIKKELNQGFIDLSQAPVGVNIRSTPATYLDILDPIRKMFGKKYKKPISYFSYNGKGACPRCKGKGVTITNMAFMDPIVSICESCHGKRYSQEALSFKLKGKTVADILNFSVKEAKVFFKNQIEIENKLTNLKKVGLGYLKLNQSLTTLSGGEQQRIKLAIELNKKGQIYLLDEPTAGLHMQDTDRLIRLFQQMTDQGNSLIIIEHNLELITKADWLIDMGPGAGKYGGKLMFSGFPADSIKCKESKTGQALSRYIKNIIN</sequence>
<accession>A0ABR4XQF2</accession>
<proteinExistence type="inferred from homology"/>
<dbReference type="PANTHER" id="PTHR43152:SF3">
    <property type="entry name" value="UVRABC SYSTEM PROTEIN A"/>
    <property type="match status" value="1"/>
</dbReference>
<evidence type="ECO:0000256" key="8">
    <source>
        <dbReference type="ARBA" id="ARBA00022881"/>
    </source>
</evidence>
<evidence type="ECO:0000256" key="9">
    <source>
        <dbReference type="ARBA" id="ARBA00023125"/>
    </source>
</evidence>
<dbReference type="PROSITE" id="PS50893">
    <property type="entry name" value="ABC_TRANSPORTER_2"/>
    <property type="match status" value="1"/>
</dbReference>
<comment type="similarity">
    <text evidence="11">Belongs to the ABC transporter superfamily. UvrA family.</text>
</comment>
<keyword evidence="5" id="KW-0227">DNA damage</keyword>
<dbReference type="Pfam" id="PF00005">
    <property type="entry name" value="ABC_tran"/>
    <property type="match status" value="1"/>
</dbReference>
<keyword evidence="2" id="KW-0963">Cytoplasm</keyword>
<evidence type="ECO:0000256" key="4">
    <source>
        <dbReference type="ARBA" id="ARBA00022741"/>
    </source>
</evidence>
<evidence type="ECO:0000256" key="11">
    <source>
        <dbReference type="ARBA" id="ARBA00038000"/>
    </source>
</evidence>
<dbReference type="PANTHER" id="PTHR43152">
    <property type="entry name" value="UVRABC SYSTEM PROTEIN A"/>
    <property type="match status" value="1"/>
</dbReference>
<evidence type="ECO:0000256" key="5">
    <source>
        <dbReference type="ARBA" id="ARBA00022763"/>
    </source>
</evidence>
<evidence type="ECO:0000313" key="16">
    <source>
        <dbReference type="Proteomes" id="UP000030023"/>
    </source>
</evidence>
<dbReference type="Proteomes" id="UP000030023">
    <property type="component" value="Unassembled WGS sequence"/>
</dbReference>
<evidence type="ECO:0000313" key="15">
    <source>
        <dbReference type="EMBL" id="KGO31690.1"/>
    </source>
</evidence>
<evidence type="ECO:0000256" key="7">
    <source>
        <dbReference type="ARBA" id="ARBA00022840"/>
    </source>
</evidence>
<evidence type="ECO:0000256" key="12">
    <source>
        <dbReference type="ARBA" id="ARBA00039316"/>
    </source>
</evidence>
<dbReference type="InterPro" id="IPR017871">
    <property type="entry name" value="ABC_transporter-like_CS"/>
</dbReference>
<organism evidence="15 16">
    <name type="scientific">Oenococcus alcoholitolerans</name>
    <dbReference type="NCBI Taxonomy" id="931074"/>
    <lineage>
        <taxon>Bacteria</taxon>
        <taxon>Bacillati</taxon>
        <taxon>Bacillota</taxon>
        <taxon>Bacilli</taxon>
        <taxon>Lactobacillales</taxon>
        <taxon>Lactobacillaceae</taxon>
        <taxon>Oenococcus</taxon>
    </lineage>
</organism>
<keyword evidence="4" id="KW-0547">Nucleotide-binding</keyword>
<keyword evidence="7" id="KW-0067">ATP-binding</keyword>
<dbReference type="Gene3D" id="1.20.1580.10">
    <property type="entry name" value="ABC transporter ATPase like domain"/>
    <property type="match status" value="1"/>
</dbReference>
<dbReference type="InterPro" id="IPR003439">
    <property type="entry name" value="ABC_transporter-like_ATP-bd"/>
</dbReference>
<comment type="subcellular location">
    <subcellularLocation>
        <location evidence="1">Cytoplasm</location>
    </subcellularLocation>
</comment>
<keyword evidence="3" id="KW-0677">Repeat</keyword>
<keyword evidence="8" id="KW-0267">Excision nuclease</keyword>
<protein>
    <recommendedName>
        <fullName evidence="12">UvrABC system protein A</fullName>
    </recommendedName>
    <alternativeName>
        <fullName evidence="13">Excinuclease ABC subunit A</fullName>
    </alternativeName>
</protein>
<feature type="domain" description="ABC transporter" evidence="14">
    <location>
        <begin position="49"/>
        <end position="266"/>
    </location>
</feature>
<reference evidence="15 16" key="1">
    <citation type="journal article" date="2014" name="Antonie Van Leeuwenhoek">
        <title>Oenococcus alcoholitolerans sp. nov., a lactic acid bacteria isolated from cachaca and ethanol fermentation processes.</title>
        <authorList>
            <person name="Badotti F."/>
            <person name="Moreira A.P."/>
            <person name="Tonon L.A."/>
            <person name="de Lucena B.T."/>
            <person name="Gomes Fde C."/>
            <person name="Kruger R."/>
            <person name="Thompson C.C."/>
            <person name="de Morais M.A.Jr."/>
            <person name="Rosa C.A."/>
            <person name="Thompson F.L."/>
        </authorList>
    </citation>
    <scope>NUCLEOTIDE SEQUENCE [LARGE SCALE GENOMIC DNA]</scope>
    <source>
        <strain evidence="15 16">UFRJ-M7.2.18</strain>
    </source>
</reference>
<dbReference type="SUPFAM" id="SSF52540">
    <property type="entry name" value="P-loop containing nucleoside triphosphate hydrolases"/>
    <property type="match status" value="1"/>
</dbReference>